<evidence type="ECO:0000256" key="5">
    <source>
        <dbReference type="ARBA" id="ARBA00023224"/>
    </source>
</evidence>
<dbReference type="Gene3D" id="1.10.287.950">
    <property type="entry name" value="Methyl-accepting chemotaxis protein"/>
    <property type="match status" value="2"/>
</dbReference>
<evidence type="ECO:0000256" key="1">
    <source>
        <dbReference type="ARBA" id="ARBA00004141"/>
    </source>
</evidence>
<proteinExistence type="inferred from homology"/>
<accession>A0A251X2K0</accession>
<dbReference type="SUPFAM" id="SSF58104">
    <property type="entry name" value="Methyl-accepting chemotaxis protein (MCP) signaling domain"/>
    <property type="match status" value="2"/>
</dbReference>
<comment type="subcellular location">
    <subcellularLocation>
        <location evidence="1">Membrane</location>
        <topology evidence="1">Multi-pass membrane protein</topology>
    </subcellularLocation>
</comment>
<comment type="similarity">
    <text evidence="6">Belongs to the methyl-accepting chemotaxis (MCP) protein family.</text>
</comment>
<feature type="domain" description="Methyl-accepting transducer" evidence="10">
    <location>
        <begin position="60"/>
        <end position="303"/>
    </location>
</feature>
<evidence type="ECO:0000256" key="7">
    <source>
        <dbReference type="PROSITE-ProRule" id="PRU00284"/>
    </source>
</evidence>
<dbReference type="PROSITE" id="PS50111">
    <property type="entry name" value="CHEMOTAXIS_TRANSDUC_2"/>
    <property type="match status" value="2"/>
</dbReference>
<keyword evidence="3" id="KW-1133">Transmembrane helix</keyword>
<dbReference type="InterPro" id="IPR004090">
    <property type="entry name" value="Chemotax_Me-accpt_rcpt"/>
</dbReference>
<name>A0A251X2K0_9RHOB</name>
<reference evidence="11 12" key="1">
    <citation type="submission" date="2016-12" db="EMBL/GenBank/DDBJ databases">
        <title>The draft genome sequence of HSLHS2.</title>
        <authorList>
            <person name="Hu D."/>
            <person name="Wang L."/>
            <person name="Shao Z."/>
        </authorList>
    </citation>
    <scope>NUCLEOTIDE SEQUENCE [LARGE SCALE GENOMIC DNA]</scope>
    <source>
        <strain evidence="11">MCCC 1A06712</strain>
    </source>
</reference>
<feature type="region of interest" description="Disordered" evidence="9">
    <location>
        <begin position="1"/>
        <end position="45"/>
    </location>
</feature>
<dbReference type="SMART" id="SM00283">
    <property type="entry name" value="MA"/>
    <property type="match status" value="2"/>
</dbReference>
<evidence type="ECO:0000256" key="2">
    <source>
        <dbReference type="ARBA" id="ARBA00022692"/>
    </source>
</evidence>
<dbReference type="GO" id="GO:0006935">
    <property type="term" value="P:chemotaxis"/>
    <property type="evidence" value="ECO:0007669"/>
    <property type="project" value="InterPro"/>
</dbReference>
<feature type="coiled-coil region" evidence="8">
    <location>
        <begin position="282"/>
        <end position="370"/>
    </location>
</feature>
<evidence type="ECO:0000256" key="6">
    <source>
        <dbReference type="ARBA" id="ARBA00029447"/>
    </source>
</evidence>
<dbReference type="GO" id="GO:0004888">
    <property type="term" value="F:transmembrane signaling receptor activity"/>
    <property type="evidence" value="ECO:0007669"/>
    <property type="project" value="InterPro"/>
</dbReference>
<evidence type="ECO:0000256" key="3">
    <source>
        <dbReference type="ARBA" id="ARBA00022989"/>
    </source>
</evidence>
<keyword evidence="8" id="KW-0175">Coiled coil</keyword>
<dbReference type="RefSeq" id="WP_086450257.1">
    <property type="nucleotide sequence ID" value="NZ_MSPP01000001.1"/>
</dbReference>
<feature type="domain" description="Methyl-accepting transducer" evidence="10">
    <location>
        <begin position="360"/>
        <end position="631"/>
    </location>
</feature>
<keyword evidence="12" id="KW-1185">Reference proteome</keyword>
<dbReference type="InterPro" id="IPR004089">
    <property type="entry name" value="MCPsignal_dom"/>
</dbReference>
<dbReference type="PANTHER" id="PTHR32089:SF119">
    <property type="entry name" value="METHYL-ACCEPTING CHEMOTAXIS PROTEIN CTPL"/>
    <property type="match status" value="1"/>
</dbReference>
<gene>
    <name evidence="11" type="ORF">BVC71_03710</name>
</gene>
<dbReference type="PRINTS" id="PR00260">
    <property type="entry name" value="CHEMTRNSDUCR"/>
</dbReference>
<dbReference type="AlphaFoldDB" id="A0A251X2K0"/>
<dbReference type="Pfam" id="PF00015">
    <property type="entry name" value="MCPsignal"/>
    <property type="match status" value="2"/>
</dbReference>
<dbReference type="GO" id="GO:0007165">
    <property type="term" value="P:signal transduction"/>
    <property type="evidence" value="ECO:0007669"/>
    <property type="project" value="UniProtKB-KW"/>
</dbReference>
<dbReference type="Proteomes" id="UP000194664">
    <property type="component" value="Unassembled WGS sequence"/>
</dbReference>
<organism evidence="11 12">
    <name type="scientific">Marivivens niveibacter</name>
    <dbReference type="NCBI Taxonomy" id="1930667"/>
    <lineage>
        <taxon>Bacteria</taxon>
        <taxon>Pseudomonadati</taxon>
        <taxon>Pseudomonadota</taxon>
        <taxon>Alphaproteobacteria</taxon>
        <taxon>Rhodobacterales</taxon>
        <taxon>Paracoccaceae</taxon>
        <taxon>Marivivens group</taxon>
        <taxon>Marivivens</taxon>
    </lineage>
</organism>
<evidence type="ECO:0000256" key="9">
    <source>
        <dbReference type="SAM" id="MobiDB-lite"/>
    </source>
</evidence>
<comment type="caution">
    <text evidence="11">The sequence shown here is derived from an EMBL/GenBank/DDBJ whole genome shotgun (WGS) entry which is preliminary data.</text>
</comment>
<sequence length="640" mass="66425">MALVKKKSANGAASVARVSKGPANKQSPSVDQKRQHARTVAKQKQSADTIASACAELSAGVQEASAATEELSNAMSQIAAGAVQAASSSEESAASMTQVNRRVGLQSAAASKSLDVTNKLQTLIAEADTSVAGLIDNVDVGAKRQLASVDLMRELEKQAQNVIEAVNQVIRIADQTNLLALNAAIEAARAGKHGKGFAVVADTVRKLAEASERNATDIDELVRNIQGKANVLSGSVGEAASTAAEEVQKCRKITDNLSVIAEDMRSIQTGAETLSANASEMGAAAEQALKGAEQVAAAAEEQSAGAEQANKSVTDQAEALEEADRASTELVEIAEDLSTAADIGKSSEELASASEELASTIEELNRASTEISTAISQILDTASLQSAAVEEGVAGIVQIEKSANEAKQNSQEALAKGNAISDLLIENRDGIGAVIKGVSDAMQTGKQSVTEIQELEIVSRRIDKIVDAIANVAIQTNMLAVNGAVEAARAGEYGKGFAVVSTDIQNLAEDAQKNADDIKDMVKGIQDQIVIVRNDLIETAENSLAEVERARGTTKLLEQVADDMAIVLEGNTEILNSSDEILEAIATARQGMEQIASAAEQAQTAANQAAMAAEEQRKGAEELSAAIDNIAASADELQMG</sequence>
<evidence type="ECO:0000256" key="8">
    <source>
        <dbReference type="SAM" id="Coils"/>
    </source>
</evidence>
<dbReference type="GO" id="GO:0016020">
    <property type="term" value="C:membrane"/>
    <property type="evidence" value="ECO:0007669"/>
    <property type="project" value="UniProtKB-SubCell"/>
</dbReference>
<dbReference type="OrthoDB" id="5292010at2"/>
<keyword evidence="5 7" id="KW-0807">Transducer</keyword>
<evidence type="ECO:0000313" key="11">
    <source>
        <dbReference type="EMBL" id="OUD10608.1"/>
    </source>
</evidence>
<dbReference type="EMBL" id="MSPP01000001">
    <property type="protein sequence ID" value="OUD10608.1"/>
    <property type="molecule type" value="Genomic_DNA"/>
</dbReference>
<keyword evidence="2" id="KW-0812">Transmembrane</keyword>
<evidence type="ECO:0000256" key="4">
    <source>
        <dbReference type="ARBA" id="ARBA00023136"/>
    </source>
</evidence>
<dbReference type="PANTHER" id="PTHR32089">
    <property type="entry name" value="METHYL-ACCEPTING CHEMOTAXIS PROTEIN MCPB"/>
    <property type="match status" value="1"/>
</dbReference>
<keyword evidence="4" id="KW-0472">Membrane</keyword>
<protein>
    <recommendedName>
        <fullName evidence="10">Methyl-accepting transducer domain-containing protein</fullName>
    </recommendedName>
</protein>
<evidence type="ECO:0000313" key="12">
    <source>
        <dbReference type="Proteomes" id="UP000194664"/>
    </source>
</evidence>
<evidence type="ECO:0000259" key="10">
    <source>
        <dbReference type="PROSITE" id="PS50111"/>
    </source>
</evidence>